<sequence length="247" mass="26173">MVSSTFYAIIAGVGSGTGRSVALKFARTYPVVLVARKPESYNDIVSEIRQSGGHAIGVSADTSDPAAVSSAFKTIHDEFQGKKLAAAIYNVGAGFAVKPFLETTLSDLDASLSSNARGLFNFSQAVLPSLLSSVPYSPFPPTLIITGATASLKGSARFATFAAGKFAARALAQSLAREFGPQGVHVAHTIIDGVIDIPRTKGREVNGGIEDGKISPDAIAESYWHLHTQHRSAFTQELDLRPYVEKF</sequence>
<dbReference type="Gene3D" id="3.40.50.720">
    <property type="entry name" value="NAD(P)-binding Rossmann-like Domain"/>
    <property type="match status" value="1"/>
</dbReference>
<accession>A0AAN6S807</accession>
<name>A0AAN6S807_9PEZI</name>
<protein>
    <recommendedName>
        <fullName evidence="3">Short chain dehydrogenase</fullName>
    </recommendedName>
</protein>
<dbReference type="PRINTS" id="PR00081">
    <property type="entry name" value="GDHRDH"/>
</dbReference>
<comment type="caution">
    <text evidence="1">The sequence shown here is derived from an EMBL/GenBank/DDBJ whole genome shotgun (WGS) entry which is preliminary data.</text>
</comment>
<dbReference type="Proteomes" id="UP001303473">
    <property type="component" value="Unassembled WGS sequence"/>
</dbReference>
<organism evidence="1 2">
    <name type="scientific">Diplogelasinospora grovesii</name>
    <dbReference type="NCBI Taxonomy" id="303347"/>
    <lineage>
        <taxon>Eukaryota</taxon>
        <taxon>Fungi</taxon>
        <taxon>Dikarya</taxon>
        <taxon>Ascomycota</taxon>
        <taxon>Pezizomycotina</taxon>
        <taxon>Sordariomycetes</taxon>
        <taxon>Sordariomycetidae</taxon>
        <taxon>Sordariales</taxon>
        <taxon>Diplogelasinosporaceae</taxon>
        <taxon>Diplogelasinospora</taxon>
    </lineage>
</organism>
<dbReference type="PANTHER" id="PTHR43431:SF7">
    <property type="entry name" value="OXIDOREDUCTASE, SHORT CHAIN DEHYDROGENASE_REDUCTASE FAMILY (AFU_ORTHOLOGUE AFUA_5G14000)"/>
    <property type="match status" value="1"/>
</dbReference>
<dbReference type="SUPFAM" id="SSF51735">
    <property type="entry name" value="NAD(P)-binding Rossmann-fold domains"/>
    <property type="match status" value="1"/>
</dbReference>
<evidence type="ECO:0000313" key="2">
    <source>
        <dbReference type="Proteomes" id="UP001303473"/>
    </source>
</evidence>
<dbReference type="EMBL" id="MU853765">
    <property type="protein sequence ID" value="KAK3943443.1"/>
    <property type="molecule type" value="Genomic_DNA"/>
</dbReference>
<keyword evidence="2" id="KW-1185">Reference proteome</keyword>
<dbReference type="InterPro" id="IPR036291">
    <property type="entry name" value="NAD(P)-bd_dom_sf"/>
</dbReference>
<dbReference type="Pfam" id="PF00106">
    <property type="entry name" value="adh_short"/>
    <property type="match status" value="1"/>
</dbReference>
<dbReference type="PANTHER" id="PTHR43431">
    <property type="entry name" value="OXIDOREDUCTASE, SHORT CHAIN DEHYDROGENASE/REDUCTASE FAMILY (AFU_ORTHOLOGUE AFUA_5G14000)"/>
    <property type="match status" value="1"/>
</dbReference>
<dbReference type="AlphaFoldDB" id="A0AAN6S807"/>
<reference evidence="2" key="1">
    <citation type="journal article" date="2023" name="Mol. Phylogenet. Evol.">
        <title>Genome-scale phylogeny and comparative genomics of the fungal order Sordariales.</title>
        <authorList>
            <person name="Hensen N."/>
            <person name="Bonometti L."/>
            <person name="Westerberg I."/>
            <person name="Brannstrom I.O."/>
            <person name="Guillou S."/>
            <person name="Cros-Aarteil S."/>
            <person name="Calhoun S."/>
            <person name="Haridas S."/>
            <person name="Kuo A."/>
            <person name="Mondo S."/>
            <person name="Pangilinan J."/>
            <person name="Riley R."/>
            <person name="LaButti K."/>
            <person name="Andreopoulos B."/>
            <person name="Lipzen A."/>
            <person name="Chen C."/>
            <person name="Yan M."/>
            <person name="Daum C."/>
            <person name="Ng V."/>
            <person name="Clum A."/>
            <person name="Steindorff A."/>
            <person name="Ohm R.A."/>
            <person name="Martin F."/>
            <person name="Silar P."/>
            <person name="Natvig D.O."/>
            <person name="Lalanne C."/>
            <person name="Gautier V."/>
            <person name="Ament-Velasquez S.L."/>
            <person name="Kruys A."/>
            <person name="Hutchinson M.I."/>
            <person name="Powell A.J."/>
            <person name="Barry K."/>
            <person name="Miller A.N."/>
            <person name="Grigoriev I.V."/>
            <person name="Debuchy R."/>
            <person name="Gladieux P."/>
            <person name="Hiltunen Thoren M."/>
            <person name="Johannesson H."/>
        </authorList>
    </citation>
    <scope>NUCLEOTIDE SEQUENCE [LARGE SCALE GENOMIC DNA]</scope>
    <source>
        <strain evidence="2">CBS 340.73</strain>
    </source>
</reference>
<evidence type="ECO:0000313" key="1">
    <source>
        <dbReference type="EMBL" id="KAK3943443.1"/>
    </source>
</evidence>
<proteinExistence type="predicted"/>
<evidence type="ECO:0008006" key="3">
    <source>
        <dbReference type="Google" id="ProtNLM"/>
    </source>
</evidence>
<gene>
    <name evidence="1" type="ORF">QBC46DRAFT_377048</name>
</gene>
<dbReference type="InterPro" id="IPR002347">
    <property type="entry name" value="SDR_fam"/>
</dbReference>